<name>A0A663E1Z2_AQUCH</name>
<dbReference type="FunFam" id="2.60.120.10:FF:000015">
    <property type="entry name" value="Rap guanine nucleotide exchange factor 4"/>
    <property type="match status" value="1"/>
</dbReference>
<dbReference type="CDD" id="cd00038">
    <property type="entry name" value="CAP_ED"/>
    <property type="match status" value="2"/>
</dbReference>
<organism evidence="7 8">
    <name type="scientific">Aquila chrysaetos chrysaetos</name>
    <dbReference type="NCBI Taxonomy" id="223781"/>
    <lineage>
        <taxon>Eukaryota</taxon>
        <taxon>Metazoa</taxon>
        <taxon>Chordata</taxon>
        <taxon>Craniata</taxon>
        <taxon>Vertebrata</taxon>
        <taxon>Euteleostomi</taxon>
        <taxon>Archelosauria</taxon>
        <taxon>Archosauria</taxon>
        <taxon>Dinosauria</taxon>
        <taxon>Saurischia</taxon>
        <taxon>Theropoda</taxon>
        <taxon>Coelurosauria</taxon>
        <taxon>Aves</taxon>
        <taxon>Neognathae</taxon>
        <taxon>Neoaves</taxon>
        <taxon>Telluraves</taxon>
        <taxon>Accipitrimorphae</taxon>
        <taxon>Accipitriformes</taxon>
        <taxon>Accipitridae</taxon>
        <taxon>Accipitrinae</taxon>
        <taxon>Aquila</taxon>
    </lineage>
</organism>
<feature type="domain" description="Cyclic nucleotide-binding" evidence="4">
    <location>
        <begin position="361"/>
        <end position="434"/>
    </location>
</feature>
<dbReference type="CDD" id="cd04437">
    <property type="entry name" value="DEP_Epac"/>
    <property type="match status" value="1"/>
</dbReference>
<dbReference type="FunFam" id="2.60.120.10:FF:000052">
    <property type="entry name" value="Rap guanine nucleotide exchange factor 4"/>
    <property type="match status" value="1"/>
</dbReference>
<dbReference type="Pfam" id="PF00618">
    <property type="entry name" value="RasGEF_N"/>
    <property type="match status" value="1"/>
</dbReference>
<evidence type="ECO:0000259" key="5">
    <source>
        <dbReference type="PROSITE" id="PS50186"/>
    </source>
</evidence>
<dbReference type="SUPFAM" id="SSF48366">
    <property type="entry name" value="Ras GEF"/>
    <property type="match status" value="1"/>
</dbReference>
<dbReference type="FunFam" id="1.10.10.10:FF:000096">
    <property type="entry name" value="Rap guanine nucleotide exchange factor 4"/>
    <property type="match status" value="1"/>
</dbReference>
<dbReference type="Ensembl" id="ENSACCT00020006480.1">
    <property type="protein sequence ID" value="ENSACCP00020006213.1"/>
    <property type="gene ID" value="ENSACCG00020004198.1"/>
</dbReference>
<dbReference type="Gene3D" id="1.20.870.10">
    <property type="entry name" value="Son of sevenless (SoS) protein Chain: S domain 1"/>
    <property type="match status" value="1"/>
</dbReference>
<evidence type="ECO:0000256" key="1">
    <source>
        <dbReference type="ARBA" id="ARBA00022658"/>
    </source>
</evidence>
<reference evidence="7" key="2">
    <citation type="submission" date="2025-09" db="UniProtKB">
        <authorList>
            <consortium name="Ensembl"/>
        </authorList>
    </citation>
    <scope>IDENTIFICATION</scope>
</reference>
<dbReference type="PROSITE" id="PS50212">
    <property type="entry name" value="RASGEF_NTER"/>
    <property type="match status" value="1"/>
</dbReference>
<dbReference type="PROSITE" id="PS50042">
    <property type="entry name" value="CNMP_BINDING_3"/>
    <property type="match status" value="2"/>
</dbReference>
<evidence type="ECO:0000256" key="2">
    <source>
        <dbReference type="PROSITE-ProRule" id="PRU00168"/>
    </source>
</evidence>
<dbReference type="Proteomes" id="UP000472275">
    <property type="component" value="Chromosome 6"/>
</dbReference>
<reference evidence="7" key="1">
    <citation type="submission" date="2025-08" db="UniProtKB">
        <authorList>
            <consortium name="Ensembl"/>
        </authorList>
    </citation>
    <scope>IDENTIFICATION</scope>
</reference>
<dbReference type="CDD" id="cd06224">
    <property type="entry name" value="REM"/>
    <property type="match status" value="1"/>
</dbReference>
<proteinExistence type="predicted"/>
<dbReference type="AlphaFoldDB" id="A0A663E1Z2"/>
<dbReference type="GO" id="GO:0005886">
    <property type="term" value="C:plasma membrane"/>
    <property type="evidence" value="ECO:0007669"/>
    <property type="project" value="TreeGrafter"/>
</dbReference>
<dbReference type="SMART" id="SM00147">
    <property type="entry name" value="RasGEF"/>
    <property type="match status" value="1"/>
</dbReference>
<gene>
    <name evidence="7" type="primary">RAPGEF4</name>
</gene>
<evidence type="ECO:0000259" key="6">
    <source>
        <dbReference type="PROSITE" id="PS50212"/>
    </source>
</evidence>
<dbReference type="Gene3D" id="1.10.8.1240">
    <property type="match status" value="1"/>
</dbReference>
<dbReference type="InterPro" id="IPR036964">
    <property type="entry name" value="RASGEF_cat_dom_sf"/>
</dbReference>
<keyword evidence="8" id="KW-1185">Reference proteome</keyword>
<dbReference type="Pfam" id="PF00610">
    <property type="entry name" value="DEP"/>
    <property type="match status" value="1"/>
</dbReference>
<dbReference type="PROSITE" id="PS50186">
    <property type="entry name" value="DEP"/>
    <property type="match status" value="1"/>
</dbReference>
<dbReference type="GeneTree" id="ENSGT00940000156075"/>
<dbReference type="InterPro" id="IPR014710">
    <property type="entry name" value="RmlC-like_jellyroll"/>
</dbReference>
<protein>
    <submittedName>
        <fullName evidence="7">Rap guanine nucleotide exchange factor 4</fullName>
    </submittedName>
</protein>
<dbReference type="FunFam" id="3.10.20.90:FF:000038">
    <property type="entry name" value="Rap guanine nucleotide exchange factor 4"/>
    <property type="match status" value="1"/>
</dbReference>
<dbReference type="InterPro" id="IPR008937">
    <property type="entry name" value="Ras-like_GEF"/>
</dbReference>
<dbReference type="InterPro" id="IPR036388">
    <property type="entry name" value="WH-like_DNA-bd_sf"/>
</dbReference>
<dbReference type="PROSITE" id="PS50009">
    <property type="entry name" value="RASGEF_CAT"/>
    <property type="match status" value="1"/>
</dbReference>
<dbReference type="InterPro" id="IPR001895">
    <property type="entry name" value="RASGEF_cat_dom"/>
</dbReference>
<feature type="domain" description="N-terminal Ras-GEF" evidence="6">
    <location>
        <begin position="473"/>
        <end position="610"/>
    </location>
</feature>
<dbReference type="SMART" id="SM00049">
    <property type="entry name" value="DEP"/>
    <property type="match status" value="1"/>
</dbReference>
<dbReference type="PANTHER" id="PTHR23113:SF175">
    <property type="entry name" value="RAP GUANINE NUCLEOTIDE EXCHANGE FACTOR 4"/>
    <property type="match status" value="1"/>
</dbReference>
<dbReference type="InterPro" id="IPR023578">
    <property type="entry name" value="Ras_GEF_dom_sf"/>
</dbReference>
<dbReference type="InterPro" id="IPR018490">
    <property type="entry name" value="cNMP-bd_dom_sf"/>
</dbReference>
<feature type="domain" description="Cyclic nucleotide-binding" evidence="4">
    <location>
        <begin position="43"/>
        <end position="146"/>
    </location>
</feature>
<dbReference type="SUPFAM" id="SSF46785">
    <property type="entry name" value="Winged helix' DNA-binding domain"/>
    <property type="match status" value="1"/>
</dbReference>
<dbReference type="InterPro" id="IPR036390">
    <property type="entry name" value="WH_DNA-bd_sf"/>
</dbReference>
<dbReference type="InterPro" id="IPR029071">
    <property type="entry name" value="Ubiquitin-like_domsf"/>
</dbReference>
<evidence type="ECO:0000259" key="3">
    <source>
        <dbReference type="PROSITE" id="PS50009"/>
    </source>
</evidence>
<feature type="domain" description="Ras-GEF" evidence="3">
    <location>
        <begin position="748"/>
        <end position="919"/>
    </location>
</feature>
<dbReference type="SMART" id="SM00100">
    <property type="entry name" value="cNMP"/>
    <property type="match status" value="2"/>
</dbReference>
<dbReference type="InterPro" id="IPR000651">
    <property type="entry name" value="Ras-like_Gua-exchang_fac_N"/>
</dbReference>
<accession>A0A663E1Z2</accession>
<dbReference type="GO" id="GO:0005085">
    <property type="term" value="F:guanyl-nucleotide exchange factor activity"/>
    <property type="evidence" value="ECO:0007669"/>
    <property type="project" value="UniProtKB-KW"/>
</dbReference>
<feature type="domain" description="DEP" evidence="5">
    <location>
        <begin position="200"/>
        <end position="275"/>
    </location>
</feature>
<dbReference type="GO" id="GO:0007265">
    <property type="term" value="P:Ras protein signal transduction"/>
    <property type="evidence" value="ECO:0007669"/>
    <property type="project" value="TreeGrafter"/>
</dbReference>
<dbReference type="SUPFAM" id="SSF54236">
    <property type="entry name" value="Ubiquitin-like"/>
    <property type="match status" value="1"/>
</dbReference>
<evidence type="ECO:0000259" key="4">
    <source>
        <dbReference type="PROSITE" id="PS50042"/>
    </source>
</evidence>
<dbReference type="InterPro" id="IPR000591">
    <property type="entry name" value="DEP_dom"/>
</dbReference>
<dbReference type="Pfam" id="PF00617">
    <property type="entry name" value="RasGEF"/>
    <property type="match status" value="1"/>
</dbReference>
<dbReference type="SUPFAM" id="SSF51206">
    <property type="entry name" value="cAMP-binding domain-like"/>
    <property type="match status" value="2"/>
</dbReference>
<dbReference type="PANTHER" id="PTHR23113">
    <property type="entry name" value="GUANINE NUCLEOTIDE EXCHANGE FACTOR"/>
    <property type="match status" value="1"/>
</dbReference>
<evidence type="ECO:0000313" key="7">
    <source>
        <dbReference type="Ensembl" id="ENSACCP00020006213.1"/>
    </source>
</evidence>
<dbReference type="FunFam" id="1.10.8.1240:FF:000001">
    <property type="entry name" value="Rap guanine nucleotide exchange factor (GEF) 4"/>
    <property type="match status" value="1"/>
</dbReference>
<dbReference type="Pfam" id="PF00027">
    <property type="entry name" value="cNMP_binding"/>
    <property type="match status" value="2"/>
</dbReference>
<dbReference type="Gene3D" id="3.10.20.90">
    <property type="entry name" value="Phosphatidylinositol 3-kinase Catalytic Subunit, Chain A, domain 1"/>
    <property type="match status" value="1"/>
</dbReference>
<keyword evidence="1 2" id="KW-0344">Guanine-nucleotide releasing factor</keyword>
<sequence length="919" mass="105191">MVAAHASHSSSSGEWIACLDKRPLERSSEDVDIIFTRLKEVKAFEKFHPNLLQQICLCGYYENLEKGITLFRQGDIGTNWYAVLTGSLDVKVSDTSNHQDAVTICTLGIGTAFGESILDNTPRHATIVTREYSELLRIEQKDFKALWEKYRQYMSGLLTPPYGTPLIEPHIPHRPTKTITQVPSEKILRAGKILRNTILSRAPHMIRDRKYHLKTYRQCCVGTELVDWMMQQSPCVHSRTQAVGMWQVLLEEGVLNHVDQEHHFQDKYLFYRFLDDECEDAPLPTEEEKKECDEELQDTMLLLSQIGPDAHMRMILRKPPGQRTVDDLEFIYEELLHIKALSHLSTTVSIFKNTTHHQKGVFNQGEEGTSWYIILKGSVNVVIYGKGVVCTLHEGDDFGKLALVNDAPRAASIVLREDNCHFLRVDKEDFNRILRDVEANTVRLKEHDQDVLVLEKIPAGNRVSNQGNSQPQHKYIVMSGTPEKILEHFLETMRLEATLNEATDSVLNDFIMMHCVFMPNSQLCPALMAQYPFPSQGTEQEKMDYALNNKRRVIRLVLQWAALYGDLLQEDEAAMAFLEEFYVSVSDDTRMIAALKEQLPELEKIVKQVSEEPKAQQKKHKVLLQLFNTSDDRTQKRQPIRGSDEVLFKVYCIDQTYTTIRVPVSSSVKEVISAVADKLGSGEGLIIVKMSSGGEKVVLKPHDVSVFTTLSVNGRLFACPRDQFDSLAPLPEQEGPSTGTVGTFELMSSKDLAHQMTIYDWELFNCVHELELIYHTFGRHNFKKTTANLDLFLRRFNEIQFWVVTEICLCSQLSKRVQLLKKYIKIAAHCKEYKNLNSFFAIIMGLSNVAVSRLSLTWERMIANTVRTVKFCRSQSFNPDAALTNKNHQDVRSYVRQLNVIDNQRTLSQMSHRLEPRRA</sequence>
<dbReference type="SMART" id="SM00229">
    <property type="entry name" value="RasGEFN"/>
    <property type="match status" value="1"/>
</dbReference>
<dbReference type="InterPro" id="IPR000595">
    <property type="entry name" value="cNMP-bd_dom"/>
</dbReference>
<evidence type="ECO:0000313" key="8">
    <source>
        <dbReference type="Proteomes" id="UP000472275"/>
    </source>
</evidence>
<dbReference type="Gene3D" id="1.10.10.10">
    <property type="entry name" value="Winged helix-like DNA-binding domain superfamily/Winged helix DNA-binding domain"/>
    <property type="match status" value="1"/>
</dbReference>
<dbReference type="Gene3D" id="1.10.840.10">
    <property type="entry name" value="Ras guanine-nucleotide exchange factors catalytic domain"/>
    <property type="match status" value="2"/>
</dbReference>
<dbReference type="Gene3D" id="2.60.120.10">
    <property type="entry name" value="Jelly Rolls"/>
    <property type="match status" value="2"/>
</dbReference>